<feature type="region of interest" description="Disordered" evidence="1">
    <location>
        <begin position="140"/>
        <end position="248"/>
    </location>
</feature>
<feature type="transmembrane region" description="Helical" evidence="2">
    <location>
        <begin position="109"/>
        <end position="132"/>
    </location>
</feature>
<evidence type="ECO:0000256" key="2">
    <source>
        <dbReference type="SAM" id="Phobius"/>
    </source>
</evidence>
<gene>
    <name evidence="3" type="ORF">M0812_17612</name>
</gene>
<accession>A0AAV7ZBB8</accession>
<feature type="compositionally biased region" description="Basic and acidic residues" evidence="1">
    <location>
        <begin position="202"/>
        <end position="218"/>
    </location>
</feature>
<comment type="caution">
    <text evidence="3">The sequence shown here is derived from an EMBL/GenBank/DDBJ whole genome shotgun (WGS) entry which is preliminary data.</text>
</comment>
<feature type="transmembrane region" description="Helical" evidence="2">
    <location>
        <begin position="12"/>
        <end position="33"/>
    </location>
</feature>
<proteinExistence type="predicted"/>
<organism evidence="3 4">
    <name type="scientific">Anaeramoeba flamelloides</name>
    <dbReference type="NCBI Taxonomy" id="1746091"/>
    <lineage>
        <taxon>Eukaryota</taxon>
        <taxon>Metamonada</taxon>
        <taxon>Anaeramoebidae</taxon>
        <taxon>Anaeramoeba</taxon>
    </lineage>
</organism>
<feature type="transmembrane region" description="Helical" evidence="2">
    <location>
        <begin position="72"/>
        <end position="89"/>
    </location>
</feature>
<evidence type="ECO:0000313" key="4">
    <source>
        <dbReference type="Proteomes" id="UP001146793"/>
    </source>
</evidence>
<keyword evidence="3" id="KW-0675">Receptor</keyword>
<reference evidence="3" key="1">
    <citation type="submission" date="2022-08" db="EMBL/GenBank/DDBJ databases">
        <title>Novel sulphate-reducing endosymbionts in the free-living metamonad Anaeramoeba.</title>
        <authorList>
            <person name="Jerlstrom-Hultqvist J."/>
            <person name="Cepicka I."/>
            <person name="Gallot-Lavallee L."/>
            <person name="Salas-Leiva D."/>
            <person name="Curtis B.A."/>
            <person name="Zahonova K."/>
            <person name="Pipaliya S."/>
            <person name="Dacks J."/>
            <person name="Roger A.J."/>
        </authorList>
    </citation>
    <scope>NUCLEOTIDE SEQUENCE</scope>
    <source>
        <strain evidence="3">Busselton2</strain>
    </source>
</reference>
<dbReference type="EMBL" id="JANTQA010000033">
    <property type="protein sequence ID" value="KAJ3438425.1"/>
    <property type="molecule type" value="Genomic_DNA"/>
</dbReference>
<keyword evidence="2" id="KW-0472">Membrane</keyword>
<keyword evidence="2" id="KW-0812">Transmembrane</keyword>
<dbReference type="AlphaFoldDB" id="A0AAV7ZBB8"/>
<sequence length="248" mass="27878">MILELKHKVELGTHVLNFIFWIITISGLGSYHSSVNEPIHLATFSSILTFILSFGRFIAIIMNKVTKKGDTMSLYVIVIALVINMSRVSDLWRPCHFSKAVGQDCFDGIYPYTVGTVLQSIILFFLVIFLNFSSSNKQRDNYQEISGSNTGSKKKENVYGVKDVERDDLSSDNSENSENSKSSSSSEITSSSSINSDLNSPPEEKSHDKQQEVEENITKNDQQQDIVDMLDEQSKQIESDGKENQENN</sequence>
<evidence type="ECO:0000313" key="3">
    <source>
        <dbReference type="EMBL" id="KAJ3438425.1"/>
    </source>
</evidence>
<name>A0AAV7ZBB8_9EUKA</name>
<feature type="compositionally biased region" description="Basic and acidic residues" evidence="1">
    <location>
        <begin position="153"/>
        <end position="169"/>
    </location>
</feature>
<feature type="compositionally biased region" description="Low complexity" evidence="1">
    <location>
        <begin position="171"/>
        <end position="200"/>
    </location>
</feature>
<feature type="transmembrane region" description="Helical" evidence="2">
    <location>
        <begin position="39"/>
        <end position="60"/>
    </location>
</feature>
<evidence type="ECO:0000256" key="1">
    <source>
        <dbReference type="SAM" id="MobiDB-lite"/>
    </source>
</evidence>
<keyword evidence="2" id="KW-1133">Transmembrane helix</keyword>
<feature type="compositionally biased region" description="Basic and acidic residues" evidence="1">
    <location>
        <begin position="232"/>
        <end position="248"/>
    </location>
</feature>
<protein>
    <submittedName>
        <fullName evidence="3">Trace amine-associated receptor 19t</fullName>
    </submittedName>
</protein>
<dbReference type="Proteomes" id="UP001146793">
    <property type="component" value="Unassembled WGS sequence"/>
</dbReference>